<protein>
    <submittedName>
        <fullName evidence="1">Uncharacterized protein</fullName>
    </submittedName>
</protein>
<gene>
    <name evidence="1" type="ORF">ABVK50_23805</name>
</gene>
<dbReference type="EMBL" id="CP159253">
    <property type="protein sequence ID" value="XCG48234.1"/>
    <property type="molecule type" value="Genomic_DNA"/>
</dbReference>
<organism evidence="1">
    <name type="scientific">Mesorhizobium sp. WSM2240</name>
    <dbReference type="NCBI Taxonomy" id="3228851"/>
    <lineage>
        <taxon>Bacteria</taxon>
        <taxon>Pseudomonadati</taxon>
        <taxon>Pseudomonadota</taxon>
        <taxon>Alphaproteobacteria</taxon>
        <taxon>Hyphomicrobiales</taxon>
        <taxon>Phyllobacteriaceae</taxon>
        <taxon>Mesorhizobium</taxon>
    </lineage>
</organism>
<dbReference type="AlphaFoldDB" id="A0AAU8CNB9"/>
<proteinExistence type="predicted"/>
<evidence type="ECO:0000313" key="1">
    <source>
        <dbReference type="EMBL" id="XCG48234.1"/>
    </source>
</evidence>
<reference evidence="1" key="1">
    <citation type="submission" date="2024-06" db="EMBL/GenBank/DDBJ databases">
        <title>Mesorhizobium karijinii sp. nov., a symbiont of the iconic Swainsona formosa from arid Australia.</title>
        <authorList>
            <person name="Hill Y.J."/>
            <person name="Watkin E.L.J."/>
            <person name="O'Hara G.W."/>
            <person name="Terpolilli J."/>
            <person name="Tye M.L."/>
            <person name="Kohlmeier M.G."/>
        </authorList>
    </citation>
    <scope>NUCLEOTIDE SEQUENCE</scope>
    <source>
        <strain evidence="1">WSM2240</strain>
    </source>
</reference>
<accession>A0AAU8CNB9</accession>
<dbReference type="RefSeq" id="WP_353644233.1">
    <property type="nucleotide sequence ID" value="NZ_CP159253.1"/>
</dbReference>
<name>A0AAU8CNB9_9HYPH</name>
<sequence>MANRKSKAVAKPYEPTPLERKAVASYKSREKKVAPLPAFVATTTDGSVRLDLDHPDLMTGYTLVAEAIKSNSLDYFTGCTSALASVCQKGGQVDAPTLNYAVAMVAGIEPRDQLESMLATQMAAVHLATMDTARRMATSGDLARYEAFDRSFNKLARTFAAQIEALKRYRSKGVQRVIVERVTVEKGGQAIVGNVTHGGGVDEENAR</sequence>